<dbReference type="Gene3D" id="2.30.30.140">
    <property type="match status" value="1"/>
</dbReference>
<dbReference type="PANTHER" id="PTHR42851:SF23">
    <property type="entry name" value="PWWP DOMAIN PROTEIN"/>
    <property type="match status" value="1"/>
</dbReference>
<dbReference type="SUPFAM" id="SSF54928">
    <property type="entry name" value="RNA-binding domain, RBD"/>
    <property type="match status" value="1"/>
</dbReference>
<organism evidence="2 3">
    <name type="scientific">Cicer arietinum</name>
    <name type="common">Chickpea</name>
    <name type="synonym">Garbanzo</name>
    <dbReference type="NCBI Taxonomy" id="3827"/>
    <lineage>
        <taxon>Eukaryota</taxon>
        <taxon>Viridiplantae</taxon>
        <taxon>Streptophyta</taxon>
        <taxon>Embryophyta</taxon>
        <taxon>Tracheophyta</taxon>
        <taxon>Spermatophyta</taxon>
        <taxon>Magnoliopsida</taxon>
        <taxon>eudicotyledons</taxon>
        <taxon>Gunneridae</taxon>
        <taxon>Pentapetalae</taxon>
        <taxon>rosids</taxon>
        <taxon>fabids</taxon>
        <taxon>Fabales</taxon>
        <taxon>Fabaceae</taxon>
        <taxon>Papilionoideae</taxon>
        <taxon>50 kb inversion clade</taxon>
        <taxon>NPAAA clade</taxon>
        <taxon>Hologalegina</taxon>
        <taxon>IRL clade</taxon>
        <taxon>Cicereae</taxon>
        <taxon>Cicer</taxon>
    </lineage>
</organism>
<dbReference type="InterPro" id="IPR000313">
    <property type="entry name" value="PWWP_dom"/>
</dbReference>
<dbReference type="Proteomes" id="UP000087171">
    <property type="component" value="Chromosome Ca4"/>
</dbReference>
<proteinExistence type="predicted"/>
<dbReference type="eggNOG" id="ENOG502QR1T">
    <property type="taxonomic scope" value="Eukaryota"/>
</dbReference>
<dbReference type="AlphaFoldDB" id="A0A1S3E417"/>
<reference evidence="3" key="2">
    <citation type="submission" date="2025-08" db="UniProtKB">
        <authorList>
            <consortium name="RefSeq"/>
        </authorList>
    </citation>
    <scope>IDENTIFICATION</scope>
    <source>
        <tissue evidence="3">Etiolated seedlings</tissue>
    </source>
</reference>
<dbReference type="PaxDb" id="3827-XP_004495241.1"/>
<keyword evidence="2" id="KW-1185">Reference proteome</keyword>
<dbReference type="SUPFAM" id="SSF63748">
    <property type="entry name" value="Tudor/PWWP/MBT"/>
    <property type="match status" value="1"/>
</dbReference>
<dbReference type="GO" id="GO:0003676">
    <property type="term" value="F:nucleic acid binding"/>
    <property type="evidence" value="ECO:0007669"/>
    <property type="project" value="InterPro"/>
</dbReference>
<dbReference type="Gene3D" id="3.30.70.330">
    <property type="match status" value="1"/>
</dbReference>
<dbReference type="STRING" id="3827.A0A1S3E417"/>
<dbReference type="CDD" id="cd05162">
    <property type="entry name" value="PWWP"/>
    <property type="match status" value="1"/>
</dbReference>
<accession>A0A1S3E417</accession>
<dbReference type="RefSeq" id="XP_012569796.1">
    <property type="nucleotide sequence ID" value="XM_012714342.2"/>
</dbReference>
<evidence type="ECO:0000259" key="1">
    <source>
        <dbReference type="PROSITE" id="PS50812"/>
    </source>
</evidence>
<dbReference type="PROSITE" id="PS50812">
    <property type="entry name" value="PWWP"/>
    <property type="match status" value="1"/>
</dbReference>
<reference evidence="2" key="1">
    <citation type="journal article" date="2013" name="Nat. Biotechnol.">
        <title>Draft genome sequence of chickpea (Cicer arietinum) provides a resource for trait improvement.</title>
        <authorList>
            <person name="Varshney R.K."/>
            <person name="Song C."/>
            <person name="Saxena R.K."/>
            <person name="Azam S."/>
            <person name="Yu S."/>
            <person name="Sharpe A.G."/>
            <person name="Cannon S."/>
            <person name="Baek J."/>
            <person name="Rosen B.D."/>
            <person name="Tar'an B."/>
            <person name="Millan T."/>
            <person name="Zhang X."/>
            <person name="Ramsay L.D."/>
            <person name="Iwata A."/>
            <person name="Wang Y."/>
            <person name="Nelson W."/>
            <person name="Farmer A.D."/>
            <person name="Gaur P.M."/>
            <person name="Soderlund C."/>
            <person name="Penmetsa R.V."/>
            <person name="Xu C."/>
            <person name="Bharti A.K."/>
            <person name="He W."/>
            <person name="Winter P."/>
            <person name="Zhao S."/>
            <person name="Hane J.K."/>
            <person name="Carrasquilla-Garcia N."/>
            <person name="Condie J.A."/>
            <person name="Upadhyaya H.D."/>
            <person name="Luo M.C."/>
            <person name="Thudi M."/>
            <person name="Gowda C.L."/>
            <person name="Singh N.P."/>
            <person name="Lichtenzveig J."/>
            <person name="Gali K.K."/>
            <person name="Rubio J."/>
            <person name="Nadarajan N."/>
            <person name="Dolezel J."/>
            <person name="Bansal K.C."/>
            <person name="Xu X."/>
            <person name="Edwards D."/>
            <person name="Zhang G."/>
            <person name="Kahl G."/>
            <person name="Gil J."/>
            <person name="Singh K.B."/>
            <person name="Datta S.K."/>
            <person name="Jackson S.A."/>
            <person name="Wang J."/>
            <person name="Cook D.R."/>
        </authorList>
    </citation>
    <scope>NUCLEOTIDE SEQUENCE [LARGE SCALE GENOMIC DNA]</scope>
    <source>
        <strain evidence="2">cv. CDC Frontier</strain>
    </source>
</reference>
<gene>
    <name evidence="3" type="primary">LOC101489065</name>
</gene>
<dbReference type="PANTHER" id="PTHR42851">
    <property type="entry name" value="ALDOLASE-RELATED"/>
    <property type="match status" value="1"/>
</dbReference>
<feature type="domain" description="PWWP" evidence="1">
    <location>
        <begin position="179"/>
        <end position="240"/>
    </location>
</feature>
<sequence>MAGQSQTLDLEGSLIGEGNGKESLVRVLDSDLHIDSVCGDVDFDGSIEEDKDVKNPTIEGGIVRFEGSQFVRSLESKSENEKVELSGNEITLKTLEKEVMSDVIQAELDVRRSVGVKDSVFGKINDSQKEEEIGEEGFNDSKKRRAKDGKVVKCAFMKSSGKSYQASYELPTKKGRFSVCDLVWGKVRSHPWWPGQIFDPSDSSAQAKKHFKKNHYLVAYFGDGTFAWNEASKLKSFRTHFSYIEKQKNSDVFRSAVDSALDEVKRRVEFGLACSCVPKDTYDKIKLQIVDNCGIRQEPSFVHRVDESLNVSSFVPEKLMEYLKDLSKLPTGGFDRLELLIAKAQLLALNRLKGYSYLPELQYCGGLGNDTDISINDTDKRLSEVNEHTIHVSKIGDKTGTGDTKTTNRSCRKHKHNLKDGMYPAKKKNLLKQASGTPDSTHGDYQNDEAIANLISPVFSKKRKTVDHYVDVSGKKGRRNTISLEKVSNTTKQSSFKIGECIRRVAKQLTVPLSALKYPGDRSLMADGNADSFSGNESDFFSPNLETQKSNSIFPTEFSSLDDLLSLLQWVAHEPQGDYSFLNVIVSFFSDFRNSIIIENDSGKEILPTNEVGTKRKNRTVSGSPEIFDFDDPNDTYCTDMVIQNGSKEQQSQRSSRLNCQHAPSELEKPIHVYTRRSNSRKKYFDSNHAEVPEKPSGYIDEKSPAELVLKFAELDSVLSETSLNNIFKHFGPLKESETEIDRGSSQARVVFKKCADAEAAFSSAKKFNIFGRTLVNYQLNYAPSALLNASSFVTTQDQELHLDLSNAELNMV</sequence>
<dbReference type="KEGG" id="cam:101489065"/>
<name>A0A1S3E417_CICAR</name>
<dbReference type="Pfam" id="PF00855">
    <property type="entry name" value="PWWP"/>
    <property type="match status" value="1"/>
</dbReference>
<evidence type="ECO:0000313" key="2">
    <source>
        <dbReference type="Proteomes" id="UP000087171"/>
    </source>
</evidence>
<dbReference type="InterPro" id="IPR035979">
    <property type="entry name" value="RBD_domain_sf"/>
</dbReference>
<protein>
    <submittedName>
        <fullName evidence="3">Uncharacterized protein LOC101489065</fullName>
    </submittedName>
</protein>
<dbReference type="InterPro" id="IPR053063">
    <property type="entry name" value="PWWP_domain_containing_PDP"/>
</dbReference>
<dbReference type="InterPro" id="IPR012677">
    <property type="entry name" value="Nucleotide-bd_a/b_plait_sf"/>
</dbReference>
<dbReference type="GeneID" id="101489065"/>
<dbReference type="SMART" id="SM00293">
    <property type="entry name" value="PWWP"/>
    <property type="match status" value="1"/>
</dbReference>
<dbReference type="OrthoDB" id="62853at2759"/>
<evidence type="ECO:0000313" key="3">
    <source>
        <dbReference type="RefSeq" id="XP_012569796.1"/>
    </source>
</evidence>